<feature type="transmembrane region" description="Helical" evidence="6">
    <location>
        <begin position="294"/>
        <end position="312"/>
    </location>
</feature>
<evidence type="ECO:0000313" key="7">
    <source>
        <dbReference type="EMBL" id="SKB47810.1"/>
    </source>
</evidence>
<feature type="transmembrane region" description="Helical" evidence="6">
    <location>
        <begin position="87"/>
        <end position="104"/>
    </location>
</feature>
<name>A0A1T5BLF8_9SPHI</name>
<evidence type="ECO:0000256" key="2">
    <source>
        <dbReference type="ARBA" id="ARBA00022475"/>
    </source>
</evidence>
<feature type="transmembrane region" description="Helical" evidence="6">
    <location>
        <begin position="56"/>
        <end position="75"/>
    </location>
</feature>
<feature type="transmembrane region" description="Helical" evidence="6">
    <location>
        <begin position="191"/>
        <end position="209"/>
    </location>
</feature>
<comment type="subcellular location">
    <subcellularLocation>
        <location evidence="1">Cell inner membrane</location>
        <topology evidence="1">Multi-pass membrane protein</topology>
    </subcellularLocation>
</comment>
<dbReference type="GO" id="GO:0005886">
    <property type="term" value="C:plasma membrane"/>
    <property type="evidence" value="ECO:0007669"/>
    <property type="project" value="UniProtKB-SubCell"/>
</dbReference>
<dbReference type="EMBL" id="FUYS01000003">
    <property type="protein sequence ID" value="SKB47810.1"/>
    <property type="molecule type" value="Genomic_DNA"/>
</dbReference>
<dbReference type="InterPro" id="IPR050375">
    <property type="entry name" value="MFS_TsgA-like"/>
</dbReference>
<keyword evidence="2" id="KW-1003">Cell membrane</keyword>
<feature type="transmembrane region" description="Helical" evidence="6">
    <location>
        <begin position="332"/>
        <end position="352"/>
    </location>
</feature>
<dbReference type="OrthoDB" id="9786665at2"/>
<gene>
    <name evidence="7" type="ORF">SAMN05660226_01555</name>
</gene>
<feature type="transmembrane region" description="Helical" evidence="6">
    <location>
        <begin position="110"/>
        <end position="127"/>
    </location>
</feature>
<dbReference type="PANTHER" id="PTHR43702:SF3">
    <property type="entry name" value="PROTEIN TSGA"/>
    <property type="match status" value="1"/>
</dbReference>
<keyword evidence="8" id="KW-1185">Reference proteome</keyword>
<keyword evidence="4 6" id="KW-1133">Transmembrane helix</keyword>
<organism evidence="7 8">
    <name type="scientific">Parapedobacter luteus</name>
    <dbReference type="NCBI Taxonomy" id="623280"/>
    <lineage>
        <taxon>Bacteria</taxon>
        <taxon>Pseudomonadati</taxon>
        <taxon>Bacteroidota</taxon>
        <taxon>Sphingobacteriia</taxon>
        <taxon>Sphingobacteriales</taxon>
        <taxon>Sphingobacteriaceae</taxon>
        <taxon>Parapedobacter</taxon>
    </lineage>
</organism>
<feature type="transmembrane region" description="Helical" evidence="6">
    <location>
        <begin position="254"/>
        <end position="274"/>
    </location>
</feature>
<dbReference type="GO" id="GO:0022857">
    <property type="term" value="F:transmembrane transporter activity"/>
    <property type="evidence" value="ECO:0007669"/>
    <property type="project" value="InterPro"/>
</dbReference>
<feature type="transmembrane region" description="Helical" evidence="6">
    <location>
        <begin position="230"/>
        <end position="248"/>
    </location>
</feature>
<feature type="transmembrane region" description="Helical" evidence="6">
    <location>
        <begin position="415"/>
        <end position="433"/>
    </location>
</feature>
<evidence type="ECO:0000313" key="8">
    <source>
        <dbReference type="Proteomes" id="UP000190541"/>
    </source>
</evidence>
<dbReference type="PANTHER" id="PTHR43702">
    <property type="entry name" value="L-FUCOSE-PROTON SYMPORTER"/>
    <property type="match status" value="1"/>
</dbReference>
<accession>A0A1T5BLF8</accession>
<feature type="transmembrane region" description="Helical" evidence="6">
    <location>
        <begin position="364"/>
        <end position="385"/>
    </location>
</feature>
<dbReference type="Proteomes" id="UP000190541">
    <property type="component" value="Unassembled WGS sequence"/>
</dbReference>
<feature type="transmembrane region" description="Helical" evidence="6">
    <location>
        <begin position="148"/>
        <end position="171"/>
    </location>
</feature>
<evidence type="ECO:0000256" key="1">
    <source>
        <dbReference type="ARBA" id="ARBA00004429"/>
    </source>
</evidence>
<dbReference type="InterPro" id="IPR011701">
    <property type="entry name" value="MFS"/>
</dbReference>
<proteinExistence type="predicted"/>
<feature type="transmembrane region" description="Helical" evidence="6">
    <location>
        <begin position="501"/>
        <end position="518"/>
    </location>
</feature>
<dbReference type="Gene3D" id="1.20.1250.20">
    <property type="entry name" value="MFS general substrate transporter like domains"/>
    <property type="match status" value="2"/>
</dbReference>
<dbReference type="STRING" id="623280.SAMN05660226_01555"/>
<evidence type="ECO:0000256" key="3">
    <source>
        <dbReference type="ARBA" id="ARBA00022692"/>
    </source>
</evidence>
<dbReference type="InterPro" id="IPR036259">
    <property type="entry name" value="MFS_trans_sf"/>
</dbReference>
<evidence type="ECO:0000256" key="4">
    <source>
        <dbReference type="ARBA" id="ARBA00022989"/>
    </source>
</evidence>
<dbReference type="SUPFAM" id="SSF103473">
    <property type="entry name" value="MFS general substrate transporter"/>
    <property type="match status" value="1"/>
</dbReference>
<keyword evidence="3 6" id="KW-0812">Transmembrane</keyword>
<feature type="transmembrane region" description="Helical" evidence="6">
    <location>
        <begin position="439"/>
        <end position="459"/>
    </location>
</feature>
<dbReference type="RefSeq" id="WP_079716230.1">
    <property type="nucleotide sequence ID" value="NZ_FUYS01000003.1"/>
</dbReference>
<dbReference type="AlphaFoldDB" id="A0A1T5BLF8"/>
<feature type="transmembrane region" description="Helical" evidence="6">
    <location>
        <begin position="12"/>
        <end position="36"/>
    </location>
</feature>
<reference evidence="7 8" key="1">
    <citation type="submission" date="2017-02" db="EMBL/GenBank/DDBJ databases">
        <authorList>
            <person name="Peterson S.W."/>
        </authorList>
    </citation>
    <scope>NUCLEOTIDE SEQUENCE [LARGE SCALE GENOMIC DNA]</scope>
    <source>
        <strain evidence="7 8">DSM 22899</strain>
    </source>
</reference>
<protein>
    <submittedName>
        <fullName evidence="7">MFS transporter, FHS family, L-fucose permease</fullName>
    </submittedName>
</protein>
<keyword evidence="5 6" id="KW-0472">Membrane</keyword>
<dbReference type="Pfam" id="PF07690">
    <property type="entry name" value="MFS_1"/>
    <property type="match status" value="1"/>
</dbReference>
<sequence>MTTASNKSYASALYSLTMVFFFWGFLAGANGVFIPFCKSHFDLTQFESQLIDSSFYGAYYIGSLLLYLYSSRVGYDFLNRIGYKKGIIYGLLISVIGAVCMIPAVNSSQYIFILMAFFVIALGFSLQQTAANPFAVALGDPATGAHRLSLAGGINSFGTTIGPIIITLILFGTVVATPEQVANAPISSINILYIILAGVFLLVAAFFAIKDMPRVTSDEEPEHSSKLTRALLAITVSLLALIIIGFTLPEHFGHNSTLALLIIALLSVVIILFFSNSAAQKDGSGWGAMKYPQLTLGMLAIFVYVGVEVTIQSNLGALLKTPEFGGYDESQISHFISLYWGSLMIGRWMGAVTVFKMSKRMRMLLSVAVPYLAFGVILAVNRISGRDVSDLYIYAVCIAVMIGANFWAQAKPAKLLMALGILGVVAMLIGLYTDGEIGIFAFISGGLVCSIMWPSIFALSITGLGKYTSQGSALLIMMILGGAIIPPLQGSIADVLHDIHLSYWVPVVCFAYLAFFAWKVSDILKKQGHDIENINTEGGH</sequence>
<feature type="transmembrane region" description="Helical" evidence="6">
    <location>
        <begin position="471"/>
        <end position="489"/>
    </location>
</feature>
<feature type="transmembrane region" description="Helical" evidence="6">
    <location>
        <begin position="391"/>
        <end position="408"/>
    </location>
</feature>
<evidence type="ECO:0000256" key="5">
    <source>
        <dbReference type="ARBA" id="ARBA00023136"/>
    </source>
</evidence>
<evidence type="ECO:0000256" key="6">
    <source>
        <dbReference type="SAM" id="Phobius"/>
    </source>
</evidence>